<dbReference type="RefSeq" id="YP_002854677.1">
    <property type="nucleotide sequence ID" value="NC_012639.1"/>
</dbReference>
<keyword evidence="2" id="KW-1185">Reference proteome</keyword>
<reference evidence="1 2" key="1">
    <citation type="journal article" date="2009" name="Virus Genes">
        <title>Morphology and genome of Euproctis pseudoconspersa nucleopolyhedrovirus.</title>
        <authorList>
            <person name="Tang X.D."/>
            <person name="Xiao Q."/>
            <person name="Ma X.C."/>
            <person name="Zhu Z.R."/>
            <person name="Zhang C.X."/>
        </authorList>
    </citation>
    <scope>NUCLEOTIDE SEQUENCE [LARGE SCALE GENOMIC DNA]</scope>
    <source>
        <strain evidence="1 2">Hangzhou</strain>
    </source>
</reference>
<name>C3TWX5_9ABAC</name>
<accession>C3TWX5</accession>
<evidence type="ECO:0000313" key="1">
    <source>
        <dbReference type="EMBL" id="ACO53517.1"/>
    </source>
</evidence>
<dbReference type="KEGG" id="vg:7804622"/>
<dbReference type="Pfam" id="PF06648">
    <property type="entry name" value="AcMNPV_Ac75"/>
    <property type="match status" value="1"/>
</dbReference>
<dbReference type="Proteomes" id="UP000203846">
    <property type="component" value="Segment"/>
</dbReference>
<organism evidence="1 2">
    <name type="scientific">Euproctis pseudoconspersa nucleopolyhedrovirus</name>
    <dbReference type="NCBI Taxonomy" id="307467"/>
    <lineage>
        <taxon>Viruses</taxon>
        <taxon>Viruses incertae sedis</taxon>
        <taxon>Naldaviricetes</taxon>
        <taxon>Lefavirales</taxon>
        <taxon>Baculoviridae</taxon>
        <taxon>Alphabaculovirus</taxon>
        <taxon>Alphabaculovirus eupseudoconspersae</taxon>
    </lineage>
</organism>
<dbReference type="InterPro" id="IPR010594">
    <property type="entry name" value="AcMNPV_Ac75"/>
</dbReference>
<dbReference type="OrthoDB" id="19562at10239"/>
<sequence>MELFKNFVDNIVQSVPHVSKVAYVSTQLKKYLTQLEQDENEQFYNKFISVLDRFTEQQITLDQMCMLAEAANGFDLTKSQINYFCNQAYLDDYLINLLKKYVKTQHFSNEDIHYVADFLILEINKAIINS</sequence>
<evidence type="ECO:0008006" key="3">
    <source>
        <dbReference type="Google" id="ProtNLM"/>
    </source>
</evidence>
<protein>
    <recommendedName>
        <fullName evidence="3">Ac75</fullName>
    </recommendedName>
</protein>
<dbReference type="EMBL" id="FJ227128">
    <property type="protein sequence ID" value="ACO53517.1"/>
    <property type="molecule type" value="Genomic_DNA"/>
</dbReference>
<proteinExistence type="predicted"/>
<dbReference type="GeneID" id="7804622"/>
<evidence type="ECO:0000313" key="2">
    <source>
        <dbReference type="Proteomes" id="UP000203846"/>
    </source>
</evidence>